<evidence type="ECO:0000259" key="1">
    <source>
        <dbReference type="Pfam" id="PF01878"/>
    </source>
</evidence>
<dbReference type="Pfam" id="PF01878">
    <property type="entry name" value="EVE"/>
    <property type="match status" value="1"/>
</dbReference>
<organism evidence="2 3">
    <name type="scientific">Pseudomonas agronomica</name>
    <dbReference type="NCBI Taxonomy" id="2979328"/>
    <lineage>
        <taxon>Bacteria</taxon>
        <taxon>Pseudomonadati</taxon>
        <taxon>Pseudomonadota</taxon>
        <taxon>Gammaproteobacteria</taxon>
        <taxon>Pseudomonadales</taxon>
        <taxon>Pseudomonadaceae</taxon>
        <taxon>Pseudomonas</taxon>
    </lineage>
</organism>
<dbReference type="SUPFAM" id="SSF88697">
    <property type="entry name" value="PUA domain-like"/>
    <property type="match status" value="1"/>
</dbReference>
<gene>
    <name evidence="2" type="ORF">OC610_11845</name>
</gene>
<protein>
    <submittedName>
        <fullName evidence="2">EVE domain-containing protein</fullName>
    </submittedName>
</protein>
<keyword evidence="3" id="KW-1185">Reference proteome</keyword>
<reference evidence="2" key="1">
    <citation type="submission" date="2022-07" db="EMBL/GenBank/DDBJ databases">
        <title>Pseudomonas agronomica sp. nov.: a novel bacterium with biotechnological application in the synthesis of biofertilizers from valorized agricultural residues.</title>
        <authorList>
            <person name="Robas M."/>
            <person name="Fernandez V.M."/>
            <person name="Luna L."/>
            <person name="Provanza A."/>
            <person name="Jimenez P.A."/>
        </authorList>
    </citation>
    <scope>NUCLEOTIDE SEQUENCE</scope>
    <source>
        <strain evidence="2">SAICEU22T</strain>
    </source>
</reference>
<accession>A0ABT3F7P4</accession>
<dbReference type="InterPro" id="IPR015947">
    <property type="entry name" value="PUA-like_sf"/>
</dbReference>
<feature type="domain" description="EVE" evidence="1">
    <location>
        <begin position="2"/>
        <end position="147"/>
    </location>
</feature>
<proteinExistence type="predicted"/>
<dbReference type="InterPro" id="IPR047197">
    <property type="entry name" value="THYN1-like_EVE"/>
</dbReference>
<evidence type="ECO:0000313" key="3">
    <source>
        <dbReference type="Proteomes" id="UP001061999"/>
    </source>
</evidence>
<dbReference type="PANTHER" id="PTHR14087:SF7">
    <property type="entry name" value="THYMOCYTE NUCLEAR PROTEIN 1"/>
    <property type="match status" value="1"/>
</dbReference>
<dbReference type="InterPro" id="IPR002740">
    <property type="entry name" value="EVE_domain"/>
</dbReference>
<dbReference type="Gene3D" id="3.10.590.10">
    <property type="entry name" value="ph1033 like domains"/>
    <property type="match status" value="1"/>
</dbReference>
<sequence length="151" mass="16910">MAHWLMKSEPDELSIQGLEKLGQARWDGVRNYQARNFLRAMAVGDTFFFYHSSCPEPGIAGIGKIVQAAYPDPTALEPDSHYFDPKASPEKNPWTAIDVAHIETFPRVLKLDYLKQQAALAEMPLVQKGSRLSVMPVTAEQWAAVIALNRK</sequence>
<dbReference type="RefSeq" id="WP_264427932.1">
    <property type="nucleotide sequence ID" value="NZ_JAOSHO010000126.1"/>
</dbReference>
<dbReference type="CDD" id="cd21133">
    <property type="entry name" value="EVE"/>
    <property type="match status" value="1"/>
</dbReference>
<dbReference type="EMBL" id="JAOSHO010000126">
    <property type="protein sequence ID" value="MCW1245103.1"/>
    <property type="molecule type" value="Genomic_DNA"/>
</dbReference>
<evidence type="ECO:0000313" key="2">
    <source>
        <dbReference type="EMBL" id="MCW1245103.1"/>
    </source>
</evidence>
<dbReference type="Proteomes" id="UP001061999">
    <property type="component" value="Unassembled WGS sequence"/>
</dbReference>
<dbReference type="PANTHER" id="PTHR14087">
    <property type="entry name" value="THYMOCYTE NUCLEAR PROTEIN 1"/>
    <property type="match status" value="1"/>
</dbReference>
<dbReference type="InterPro" id="IPR052181">
    <property type="entry name" value="5hmC_binding"/>
</dbReference>
<name>A0ABT3F7P4_9PSED</name>
<comment type="caution">
    <text evidence="2">The sequence shown here is derived from an EMBL/GenBank/DDBJ whole genome shotgun (WGS) entry which is preliminary data.</text>
</comment>